<gene>
    <name evidence="2" type="ORF">HDA37_004734</name>
</gene>
<organism evidence="2 3">
    <name type="scientific">Pseudonocardia alni</name>
    <name type="common">Amycolata alni</name>
    <dbReference type="NCBI Taxonomy" id="33907"/>
    <lineage>
        <taxon>Bacteria</taxon>
        <taxon>Bacillati</taxon>
        <taxon>Actinomycetota</taxon>
        <taxon>Actinomycetes</taxon>
        <taxon>Pseudonocardiales</taxon>
        <taxon>Pseudonocardiaceae</taxon>
        <taxon>Pseudonocardia</taxon>
    </lineage>
</organism>
<dbReference type="AlphaFoldDB" id="A0A852W6D8"/>
<feature type="region of interest" description="Disordered" evidence="1">
    <location>
        <begin position="13"/>
        <end position="40"/>
    </location>
</feature>
<reference evidence="2 3" key="1">
    <citation type="submission" date="2020-07" db="EMBL/GenBank/DDBJ databases">
        <title>Sequencing the genomes of 1000 actinobacteria strains.</title>
        <authorList>
            <person name="Klenk H.-P."/>
        </authorList>
    </citation>
    <scope>NUCLEOTIDE SEQUENCE [LARGE SCALE GENOMIC DNA]</scope>
    <source>
        <strain evidence="2 3">DSM 44749</strain>
    </source>
</reference>
<evidence type="ECO:0000256" key="1">
    <source>
        <dbReference type="SAM" id="MobiDB-lite"/>
    </source>
</evidence>
<protein>
    <submittedName>
        <fullName evidence="2">Uncharacterized protein</fullName>
    </submittedName>
</protein>
<keyword evidence="3" id="KW-1185">Reference proteome</keyword>
<accession>A0A852W6D8</accession>
<evidence type="ECO:0000313" key="2">
    <source>
        <dbReference type="EMBL" id="NYG04449.1"/>
    </source>
</evidence>
<proteinExistence type="predicted"/>
<sequence length="40" mass="4085">MALAASCGSIRIDPDRKLSSRSQPSATMASVLVGSVPPRA</sequence>
<comment type="caution">
    <text evidence="2">The sequence shown here is derived from an EMBL/GenBank/DDBJ whole genome shotgun (WGS) entry which is preliminary data.</text>
</comment>
<evidence type="ECO:0000313" key="3">
    <source>
        <dbReference type="Proteomes" id="UP000549695"/>
    </source>
</evidence>
<name>A0A852W6D8_PSEA5</name>
<dbReference type="Proteomes" id="UP000549695">
    <property type="component" value="Unassembled WGS sequence"/>
</dbReference>
<dbReference type="EMBL" id="JACCCZ010000001">
    <property type="protein sequence ID" value="NYG04449.1"/>
    <property type="molecule type" value="Genomic_DNA"/>
</dbReference>